<dbReference type="InterPro" id="IPR037972">
    <property type="entry name" value="RepB_N"/>
</dbReference>
<feature type="signal peptide" evidence="3">
    <location>
        <begin position="1"/>
        <end position="20"/>
    </location>
</feature>
<dbReference type="Gene3D" id="1.10.10.2830">
    <property type="match status" value="1"/>
</dbReference>
<dbReference type="InterPro" id="IPR050336">
    <property type="entry name" value="Chromosome_partition/occlusion"/>
</dbReference>
<gene>
    <name evidence="5" type="ORF">AACH00_08530</name>
</gene>
<evidence type="ECO:0000256" key="3">
    <source>
        <dbReference type="SAM" id="SignalP"/>
    </source>
</evidence>
<dbReference type="InterPro" id="IPR040873">
    <property type="entry name" value="SoPB_HTH"/>
</dbReference>
<dbReference type="Gene3D" id="3.90.1530.30">
    <property type="match status" value="1"/>
</dbReference>
<dbReference type="InterPro" id="IPR003115">
    <property type="entry name" value="ParB_N"/>
</dbReference>
<keyword evidence="3" id="KW-0732">Signal</keyword>
<dbReference type="Pfam" id="PF18090">
    <property type="entry name" value="SoPB_HTH"/>
    <property type="match status" value="1"/>
</dbReference>
<evidence type="ECO:0000313" key="5">
    <source>
        <dbReference type="EMBL" id="MEK8046386.1"/>
    </source>
</evidence>
<dbReference type="RefSeq" id="WP_341398674.1">
    <property type="nucleotide sequence ID" value="NZ_JBBUTI010000005.1"/>
</dbReference>
<dbReference type="PANTHER" id="PTHR33375:SF1">
    <property type="entry name" value="CHROMOSOME-PARTITIONING PROTEIN PARB-RELATED"/>
    <property type="match status" value="1"/>
</dbReference>
<dbReference type="Proteomes" id="UP001379945">
    <property type="component" value="Unassembled WGS sequence"/>
</dbReference>
<feature type="chain" id="PRO_5045885664" evidence="3">
    <location>
        <begin position="21"/>
        <end position="346"/>
    </location>
</feature>
<dbReference type="EMBL" id="JBBUTI010000005">
    <property type="protein sequence ID" value="MEK8046386.1"/>
    <property type="molecule type" value="Genomic_DNA"/>
</dbReference>
<dbReference type="PANTHER" id="PTHR33375">
    <property type="entry name" value="CHROMOSOME-PARTITIONING PROTEIN PARB-RELATED"/>
    <property type="match status" value="1"/>
</dbReference>
<dbReference type="SMART" id="SM00470">
    <property type="entry name" value="ParB"/>
    <property type="match status" value="1"/>
</dbReference>
<feature type="domain" description="ParB-like N-terminal" evidence="4">
    <location>
        <begin position="77"/>
        <end position="178"/>
    </location>
</feature>
<evidence type="ECO:0000259" key="4">
    <source>
        <dbReference type="SMART" id="SM00470"/>
    </source>
</evidence>
<reference evidence="5 6" key="1">
    <citation type="submission" date="2024-04" db="EMBL/GenBank/DDBJ databases">
        <title>Novel species of the genus Ideonella isolated from streams.</title>
        <authorList>
            <person name="Lu H."/>
        </authorList>
    </citation>
    <scope>NUCLEOTIDE SEQUENCE [LARGE SCALE GENOMIC DNA]</scope>
    <source>
        <strain evidence="5 6">LYT19W</strain>
    </source>
</reference>
<organism evidence="5 6">
    <name type="scientific">Ideonella margarita</name>
    <dbReference type="NCBI Taxonomy" id="2984191"/>
    <lineage>
        <taxon>Bacteria</taxon>
        <taxon>Pseudomonadati</taxon>
        <taxon>Pseudomonadota</taxon>
        <taxon>Betaproteobacteria</taxon>
        <taxon>Burkholderiales</taxon>
        <taxon>Sphaerotilaceae</taxon>
        <taxon>Ideonella</taxon>
    </lineage>
</organism>
<protein>
    <submittedName>
        <fullName evidence="5">ParB/RepB/Spo0J family partition protein</fullName>
    </submittedName>
</protein>
<keyword evidence="6" id="KW-1185">Reference proteome</keyword>
<accession>A0ABU9C427</accession>
<name>A0ABU9C427_9BURK</name>
<feature type="region of interest" description="Disordered" evidence="2">
    <location>
        <begin position="26"/>
        <end position="45"/>
    </location>
</feature>
<dbReference type="NCBIfam" id="TIGR00180">
    <property type="entry name" value="parB_part"/>
    <property type="match status" value="1"/>
</dbReference>
<dbReference type="SUPFAM" id="SSF109709">
    <property type="entry name" value="KorB DNA-binding domain-like"/>
    <property type="match status" value="1"/>
</dbReference>
<dbReference type="SUPFAM" id="SSF110849">
    <property type="entry name" value="ParB/Sulfiredoxin"/>
    <property type="match status" value="1"/>
</dbReference>
<evidence type="ECO:0000256" key="2">
    <source>
        <dbReference type="SAM" id="MobiDB-lite"/>
    </source>
</evidence>
<dbReference type="InterPro" id="IPR036086">
    <property type="entry name" value="ParB/Sulfiredoxin_sf"/>
</dbReference>
<comment type="similarity">
    <text evidence="1">Belongs to the ParB family.</text>
</comment>
<comment type="caution">
    <text evidence="5">The sequence shown here is derived from an EMBL/GenBank/DDBJ whole genome shotgun (WGS) entry which is preliminary data.</text>
</comment>
<evidence type="ECO:0000313" key="6">
    <source>
        <dbReference type="Proteomes" id="UP001379945"/>
    </source>
</evidence>
<sequence>MSKKLAAKAGLIMGLPLPVAGVAPAPAARPDVDANAGRPKTAPGSMLQFMSSQSAAIKEADDLRERLKDFDGAAPVRLLDPKLICPSRWANRHEDSFTSPEFEELKNEIESAGGNVQPIRVRPVLNGSTPAAQGGAMYEVVFGHRRHRACLDLGIEVRTLIEDASDQELFEAMERENRGRKNLSAWEQGCMYRKALDEGLYPSLRKLAEGVKVDVSLVSKSVALARLPDAVVAAFPSPLDIQFRWAQPLGEALQKDPDGTLSRARGLKDQAAVMSAAQVFEALVNPKQSALNGSTSRVTTLGKSAKKGATVTADAKGGVQIKFAPGVVPEARRQDLIKLIEGFLAL</sequence>
<proteinExistence type="inferred from homology"/>
<dbReference type="InterPro" id="IPR004437">
    <property type="entry name" value="ParB/RepB/Spo0J"/>
</dbReference>
<dbReference type="Pfam" id="PF02195">
    <property type="entry name" value="ParB_N"/>
    <property type="match status" value="1"/>
</dbReference>
<dbReference type="CDD" id="cd16405">
    <property type="entry name" value="RepB_like_N"/>
    <property type="match status" value="1"/>
</dbReference>
<evidence type="ECO:0000256" key="1">
    <source>
        <dbReference type="ARBA" id="ARBA00006295"/>
    </source>
</evidence>